<evidence type="ECO:0000313" key="2">
    <source>
        <dbReference type="EMBL" id="MBK0401662.1"/>
    </source>
</evidence>
<dbReference type="Proteomes" id="UP000644147">
    <property type="component" value="Unassembled WGS sequence"/>
</dbReference>
<protein>
    <submittedName>
        <fullName evidence="2">Uncharacterized protein</fullName>
    </submittedName>
</protein>
<feature type="transmembrane region" description="Helical" evidence="1">
    <location>
        <begin position="101"/>
        <end position="119"/>
    </location>
</feature>
<sequence>MNQVQLKILKYLSKHDDGNFYDVRNAFGKKDIPSKEYLETILEEAQDYIEQESIYNYKGLRMLGRDFPEDSTENIFVKSRIKQKGREYYRTYEENIKTRKIAIYSIVIGTLIGIVGWLSPKILEFIF</sequence>
<evidence type="ECO:0000313" key="3">
    <source>
        <dbReference type="Proteomes" id="UP000644147"/>
    </source>
</evidence>
<evidence type="ECO:0000256" key="1">
    <source>
        <dbReference type="SAM" id="Phobius"/>
    </source>
</evidence>
<accession>A0ABS1BXN9</accession>
<reference evidence="2 3" key="1">
    <citation type="submission" date="2020-12" db="EMBL/GenBank/DDBJ databases">
        <title>Bacterial novel species Adhaeribacter sp. BT258 isolated from soil.</title>
        <authorList>
            <person name="Jung H.-Y."/>
        </authorList>
    </citation>
    <scope>NUCLEOTIDE SEQUENCE [LARGE SCALE GENOMIC DNA]</scope>
    <source>
        <strain evidence="2 3">BT258</strain>
    </source>
</reference>
<keyword evidence="1" id="KW-0472">Membrane</keyword>
<dbReference type="RefSeq" id="WP_200504283.1">
    <property type="nucleotide sequence ID" value="NZ_JAEHFX010000001.1"/>
</dbReference>
<keyword evidence="1" id="KW-1133">Transmembrane helix</keyword>
<proteinExistence type="predicted"/>
<name>A0ABS1BXN9_9BACT</name>
<comment type="caution">
    <text evidence="2">The sequence shown here is derived from an EMBL/GenBank/DDBJ whole genome shotgun (WGS) entry which is preliminary data.</text>
</comment>
<dbReference type="EMBL" id="JAEHFX010000001">
    <property type="protein sequence ID" value="MBK0401662.1"/>
    <property type="molecule type" value="Genomic_DNA"/>
</dbReference>
<organism evidence="2 3">
    <name type="scientific">Adhaeribacter terrigena</name>
    <dbReference type="NCBI Taxonomy" id="2793070"/>
    <lineage>
        <taxon>Bacteria</taxon>
        <taxon>Pseudomonadati</taxon>
        <taxon>Bacteroidota</taxon>
        <taxon>Cytophagia</taxon>
        <taxon>Cytophagales</taxon>
        <taxon>Hymenobacteraceae</taxon>
        <taxon>Adhaeribacter</taxon>
    </lineage>
</organism>
<gene>
    <name evidence="2" type="ORF">I5M27_01615</name>
</gene>
<keyword evidence="3" id="KW-1185">Reference proteome</keyword>
<keyword evidence="1" id="KW-0812">Transmembrane</keyword>